<protein>
    <submittedName>
        <fullName evidence="3">TonB-dependent receptor</fullName>
    </submittedName>
</protein>
<dbReference type="EMBL" id="JBDKWZ010000004">
    <property type="protein sequence ID" value="MEN7548074.1"/>
    <property type="molecule type" value="Genomic_DNA"/>
</dbReference>
<comment type="subcellular location">
    <subcellularLocation>
        <location evidence="1">Cell outer membrane</location>
        <topology evidence="1">Multi-pass membrane protein</topology>
    </subcellularLocation>
</comment>
<evidence type="ECO:0000259" key="2">
    <source>
        <dbReference type="Pfam" id="PF07715"/>
    </source>
</evidence>
<keyword evidence="4" id="KW-1185">Reference proteome</keyword>
<sequence length="1153" mass="129632">MKWKFIRQLIFMTKLLLYGTLLQCLCFSLIFADAGKAQSISEIQLRLKLKDVTVEEALSSIEKKTDFRFLYSPNSLKNGTKLTFPSEVHTLKDVLTFIAVASNLKFKRINNTIVVDENKAHDPYPQNVLEGMGELIVKGKVIASEDKQPLPGVNIMIKGTTRGATTDINGEFSILVDEQAILLFSIVGYQSKSVEVGNRTQLEVVLEEDISELEEIVVVGFGTQKKKSVVGALQSVTPSELKIPSSNLTTALSGRVAGLISYQRSGEPGSDNAQFFVRGVTTFGLKKSPLILIDGVELSADDLARLQPDDIESFSILKDATTTAIYGARGANGIILVTTKEGVEGRARVSARLENSFSSSLRDVELADPVTYMRLHNEAVRTRDPIESLPYSERKIANTLNGENPVIYPATDWQSELFKDWTTTQRANVNVNGGGKVVRYYLATSFSQDNGILKIDKRNDFNSNIDLKRISVRSNVNIDLTRSTELVIRFNGTYDDYRGPIDGASDLYKKVVRTNPVLYPKYYEPDASTQFKKHILFGNYGGGSGSSLSLNPYADLLKGYRDYSRTLLLSQLELKQDLRGILKGLSAHLMINTNRNSFFDIRRLYEPFYYTAIYNREKDTYKLEALNEEAGRENLDYSEGPTQVKTSFYLQGSLNYKQTFSKKHEVSALLVLIQSSSLSNNAGSLQKSLPYRNMGLSGRLTYGFNSRYFAEFNFGYNGSEKFAKNNRFGFFPSAGVGWTVSEEPFFSSLKPLISHLKLRASYGLVGNDAIGSADDRFFYLSQVDLSNEERGSTFGTLLNYYRSGVSIDRYENDRISWETATKFNLGFELNLFDDKIVILADAFQEQRNHILMNRSYIPPSMGLEAAVRANVGKAESHGFDFSIDYNESFSNSFWLTGRVNFTYAVGKFKFYEEPDYSKTTPWRSHHGQAINQQWGYIAERLFVDEAEVLNSPTQFGEYGAGDIKYKDLNNDGIVDFRDEVPIGHPTTPEIVYGFGFSAGYKNFDFSAFFQGSARVSFWIDPWATAPFINTNTQGKSGNNALLKVYADNHWSEENQDVFALWPRLSPRSVENNNKQSTWFMRDGSFLRLKQLEVGYSFPGILTGKLKIQKLRAYLSGTNLLTLSKFKLWDPEMAGNGLAYPIQRVINIGLQVSF</sequence>
<dbReference type="InterPro" id="IPR037066">
    <property type="entry name" value="Plug_dom_sf"/>
</dbReference>
<dbReference type="Pfam" id="PF07715">
    <property type="entry name" value="Plug"/>
    <property type="match status" value="1"/>
</dbReference>
<evidence type="ECO:0000256" key="1">
    <source>
        <dbReference type="PROSITE-ProRule" id="PRU01360"/>
    </source>
</evidence>
<gene>
    <name evidence="3" type="ORF">AAG747_09140</name>
</gene>
<comment type="similarity">
    <text evidence="1">Belongs to the TonB-dependent receptor family.</text>
</comment>
<reference evidence="3 4" key="1">
    <citation type="submission" date="2024-04" db="EMBL/GenBank/DDBJ databases">
        <title>Novel genus in family Flammeovirgaceae.</title>
        <authorList>
            <person name="Nguyen T.H."/>
            <person name="Vuong T.Q."/>
            <person name="Le H."/>
            <person name="Kim S.-G."/>
        </authorList>
    </citation>
    <scope>NUCLEOTIDE SEQUENCE [LARGE SCALE GENOMIC DNA]</scope>
    <source>
        <strain evidence="3 4">JCM 23209</strain>
    </source>
</reference>
<dbReference type="Proteomes" id="UP001403385">
    <property type="component" value="Unassembled WGS sequence"/>
</dbReference>
<dbReference type="Pfam" id="PF13715">
    <property type="entry name" value="CarbopepD_reg_2"/>
    <property type="match status" value="1"/>
</dbReference>
<dbReference type="InterPro" id="IPR008969">
    <property type="entry name" value="CarboxyPept-like_regulatory"/>
</dbReference>
<accession>A0AAW9S6R4</accession>
<feature type="domain" description="TonB-dependent receptor plug" evidence="2">
    <location>
        <begin position="226"/>
        <end position="334"/>
    </location>
</feature>
<dbReference type="InterPro" id="IPR023997">
    <property type="entry name" value="TonB-dep_OMP_SusC/RagA_CS"/>
</dbReference>
<dbReference type="NCBIfam" id="TIGR04056">
    <property type="entry name" value="OMP_RagA_SusC"/>
    <property type="match status" value="1"/>
</dbReference>
<dbReference type="NCBIfam" id="TIGR04057">
    <property type="entry name" value="SusC_RagA_signa"/>
    <property type="match status" value="1"/>
</dbReference>
<dbReference type="AlphaFoldDB" id="A0AAW9S6R4"/>
<evidence type="ECO:0000313" key="4">
    <source>
        <dbReference type="Proteomes" id="UP001403385"/>
    </source>
</evidence>
<keyword evidence="3" id="KW-0675">Receptor</keyword>
<keyword evidence="1" id="KW-1134">Transmembrane beta strand</keyword>
<comment type="caution">
    <text evidence="3">The sequence shown here is derived from an EMBL/GenBank/DDBJ whole genome shotgun (WGS) entry which is preliminary data.</text>
</comment>
<dbReference type="SUPFAM" id="SSF56935">
    <property type="entry name" value="Porins"/>
    <property type="match status" value="1"/>
</dbReference>
<proteinExistence type="inferred from homology"/>
<dbReference type="Gene3D" id="2.170.130.10">
    <property type="entry name" value="TonB-dependent receptor, plug domain"/>
    <property type="match status" value="1"/>
</dbReference>
<evidence type="ECO:0000313" key="3">
    <source>
        <dbReference type="EMBL" id="MEN7548074.1"/>
    </source>
</evidence>
<dbReference type="SUPFAM" id="SSF49464">
    <property type="entry name" value="Carboxypeptidase regulatory domain-like"/>
    <property type="match status" value="1"/>
</dbReference>
<keyword evidence="1" id="KW-0812">Transmembrane</keyword>
<dbReference type="Gene3D" id="2.60.40.1120">
    <property type="entry name" value="Carboxypeptidase-like, regulatory domain"/>
    <property type="match status" value="1"/>
</dbReference>
<dbReference type="InterPro" id="IPR039426">
    <property type="entry name" value="TonB-dep_rcpt-like"/>
</dbReference>
<dbReference type="InterPro" id="IPR012910">
    <property type="entry name" value="Plug_dom"/>
</dbReference>
<dbReference type="FunFam" id="2.170.130.10:FF:000003">
    <property type="entry name" value="SusC/RagA family TonB-linked outer membrane protein"/>
    <property type="match status" value="1"/>
</dbReference>
<dbReference type="PROSITE" id="PS52016">
    <property type="entry name" value="TONB_DEPENDENT_REC_3"/>
    <property type="match status" value="1"/>
</dbReference>
<keyword evidence="1" id="KW-0472">Membrane</keyword>
<dbReference type="GO" id="GO:0009279">
    <property type="term" value="C:cell outer membrane"/>
    <property type="evidence" value="ECO:0007669"/>
    <property type="project" value="UniProtKB-SubCell"/>
</dbReference>
<keyword evidence="1" id="KW-0813">Transport</keyword>
<keyword evidence="1" id="KW-0998">Cell outer membrane</keyword>
<name>A0AAW9S6R4_9BACT</name>
<organism evidence="3 4">
    <name type="scientific">Rapidithrix thailandica</name>
    <dbReference type="NCBI Taxonomy" id="413964"/>
    <lineage>
        <taxon>Bacteria</taxon>
        <taxon>Pseudomonadati</taxon>
        <taxon>Bacteroidota</taxon>
        <taxon>Cytophagia</taxon>
        <taxon>Cytophagales</taxon>
        <taxon>Flammeovirgaceae</taxon>
        <taxon>Rapidithrix</taxon>
    </lineage>
</organism>
<dbReference type="InterPro" id="IPR023996">
    <property type="entry name" value="TonB-dep_OMP_SusC/RagA"/>
</dbReference>